<dbReference type="InterPro" id="IPR011701">
    <property type="entry name" value="MFS"/>
</dbReference>
<reference evidence="8 9" key="1">
    <citation type="submission" date="2019-07" db="EMBL/GenBank/DDBJ databases">
        <title>Whole genome shotgun sequence of Oceanobacillus sojae NBRC 105379.</title>
        <authorList>
            <person name="Hosoyama A."/>
            <person name="Uohara A."/>
            <person name="Ohji S."/>
            <person name="Ichikawa N."/>
        </authorList>
    </citation>
    <scope>NUCLEOTIDE SEQUENCE [LARGE SCALE GENOMIC DNA]</scope>
    <source>
        <strain evidence="8 9">NBRC 105379</strain>
    </source>
</reference>
<dbReference type="GO" id="GO:0005886">
    <property type="term" value="C:plasma membrane"/>
    <property type="evidence" value="ECO:0007669"/>
    <property type="project" value="UniProtKB-SubCell"/>
</dbReference>
<name>A0A511ZIR2_9BACI</name>
<keyword evidence="2" id="KW-0813">Transport</keyword>
<dbReference type="SUPFAM" id="SSF103473">
    <property type="entry name" value="MFS general substrate transporter"/>
    <property type="match status" value="1"/>
</dbReference>
<feature type="transmembrane region" description="Helical" evidence="6">
    <location>
        <begin position="340"/>
        <end position="361"/>
    </location>
</feature>
<keyword evidence="3 6" id="KW-0812">Transmembrane</keyword>
<feature type="transmembrane region" description="Helical" evidence="6">
    <location>
        <begin position="162"/>
        <end position="183"/>
    </location>
</feature>
<dbReference type="Gene3D" id="1.20.1250.20">
    <property type="entry name" value="MFS general substrate transporter like domains"/>
    <property type="match status" value="2"/>
</dbReference>
<comment type="subcellular location">
    <subcellularLocation>
        <location evidence="1">Cell membrane</location>
        <topology evidence="1">Multi-pass membrane protein</topology>
    </subcellularLocation>
</comment>
<feature type="transmembrane region" description="Helical" evidence="6">
    <location>
        <begin position="244"/>
        <end position="266"/>
    </location>
</feature>
<evidence type="ECO:0000256" key="5">
    <source>
        <dbReference type="ARBA" id="ARBA00023136"/>
    </source>
</evidence>
<evidence type="ECO:0000259" key="7">
    <source>
        <dbReference type="PROSITE" id="PS50850"/>
    </source>
</evidence>
<evidence type="ECO:0000256" key="4">
    <source>
        <dbReference type="ARBA" id="ARBA00022989"/>
    </source>
</evidence>
<gene>
    <name evidence="8" type="primary">ybfD_2</name>
    <name evidence="8" type="ORF">OSO01_20660</name>
</gene>
<evidence type="ECO:0000256" key="6">
    <source>
        <dbReference type="SAM" id="Phobius"/>
    </source>
</evidence>
<accession>A0A511ZIR2</accession>
<dbReference type="PROSITE" id="PS50850">
    <property type="entry name" value="MFS"/>
    <property type="match status" value="1"/>
</dbReference>
<dbReference type="InterPro" id="IPR020846">
    <property type="entry name" value="MFS_dom"/>
</dbReference>
<dbReference type="OrthoDB" id="9814001at2"/>
<feature type="transmembrane region" description="Helical" evidence="6">
    <location>
        <begin position="214"/>
        <end position="238"/>
    </location>
</feature>
<evidence type="ECO:0000256" key="1">
    <source>
        <dbReference type="ARBA" id="ARBA00004651"/>
    </source>
</evidence>
<organism evidence="8 9">
    <name type="scientific">Oceanobacillus sojae</name>
    <dbReference type="NCBI Taxonomy" id="582851"/>
    <lineage>
        <taxon>Bacteria</taxon>
        <taxon>Bacillati</taxon>
        <taxon>Bacillota</taxon>
        <taxon>Bacilli</taxon>
        <taxon>Bacillales</taxon>
        <taxon>Bacillaceae</taxon>
        <taxon>Oceanobacillus</taxon>
    </lineage>
</organism>
<evidence type="ECO:0000313" key="8">
    <source>
        <dbReference type="EMBL" id="GEN87327.1"/>
    </source>
</evidence>
<dbReference type="PANTHER" id="PTHR23531:SF1">
    <property type="entry name" value="QUINOLENE RESISTANCE PROTEIN NORA"/>
    <property type="match status" value="1"/>
</dbReference>
<feature type="transmembrane region" description="Helical" evidence="6">
    <location>
        <begin position="367"/>
        <end position="385"/>
    </location>
</feature>
<feature type="transmembrane region" description="Helical" evidence="6">
    <location>
        <begin position="135"/>
        <end position="156"/>
    </location>
</feature>
<feature type="domain" description="Major facilitator superfamily (MFS) profile" evidence="7">
    <location>
        <begin position="10"/>
        <end position="389"/>
    </location>
</feature>
<feature type="transmembrane region" description="Helical" evidence="6">
    <location>
        <begin position="12"/>
        <end position="34"/>
    </location>
</feature>
<dbReference type="EMBL" id="BJYM01000007">
    <property type="protein sequence ID" value="GEN87327.1"/>
    <property type="molecule type" value="Genomic_DNA"/>
</dbReference>
<keyword evidence="4 6" id="KW-1133">Transmembrane helix</keyword>
<protein>
    <submittedName>
        <fullName evidence="8">MFS transporter</fullName>
    </submittedName>
</protein>
<evidence type="ECO:0000313" key="9">
    <source>
        <dbReference type="Proteomes" id="UP000321558"/>
    </source>
</evidence>
<keyword evidence="5 6" id="KW-0472">Membrane</keyword>
<dbReference type="GO" id="GO:0022857">
    <property type="term" value="F:transmembrane transporter activity"/>
    <property type="evidence" value="ECO:0007669"/>
    <property type="project" value="InterPro"/>
</dbReference>
<evidence type="ECO:0000256" key="2">
    <source>
        <dbReference type="ARBA" id="ARBA00022448"/>
    </source>
</evidence>
<feature type="transmembrane region" description="Helical" evidence="6">
    <location>
        <begin position="46"/>
        <end position="63"/>
    </location>
</feature>
<dbReference type="Proteomes" id="UP000321558">
    <property type="component" value="Unassembled WGS sequence"/>
</dbReference>
<dbReference type="CDD" id="cd17489">
    <property type="entry name" value="MFS_YfcJ_like"/>
    <property type="match status" value="1"/>
</dbReference>
<sequence length="409" mass="44492">MSEKLWTKDFMLITLVNFLMYIIHYSLIVTVTVFTMEEYKASEGMGGLAAGIFIIGMLVGRLYSGKYIDQWQPKYILMIGLVASIATISLYFTIHSLVILMIVRFLHGIAFGISSTSTGAIASKIVPESRKGEGIGYYALSTTVASAIGPFVGILINQRLGFEMNFTFCLAIITAAFLIGLTIKKINMAPLPKLEDQKLPAPAKGLDKYVQKEALPIAFVAVFVGVAYASVLSFLTAYAQEVNLVSVASFFFMAYAVSTLVSRPFTGKIFDRFGENKVMYPSFLSFVIGLGLLATATNGFLLLLSAVFIGLGYGTIIPSSQAIAVKAAPKEKIGLATSTFYMLADLGAGFAPFLLGMLIPFLGYRNLYLAMGLLVVGITVLYYFLHGKKAKQTKMVKQETAVSEESWAN</sequence>
<dbReference type="Pfam" id="PF07690">
    <property type="entry name" value="MFS_1"/>
    <property type="match status" value="1"/>
</dbReference>
<evidence type="ECO:0000256" key="3">
    <source>
        <dbReference type="ARBA" id="ARBA00022692"/>
    </source>
</evidence>
<dbReference type="InterPro" id="IPR036259">
    <property type="entry name" value="MFS_trans_sf"/>
</dbReference>
<keyword evidence="9" id="KW-1185">Reference proteome</keyword>
<dbReference type="InterPro" id="IPR052714">
    <property type="entry name" value="MFS_Exporter"/>
</dbReference>
<dbReference type="AlphaFoldDB" id="A0A511ZIR2"/>
<dbReference type="PANTHER" id="PTHR23531">
    <property type="entry name" value="QUINOLENE RESISTANCE PROTEIN NORA"/>
    <property type="match status" value="1"/>
</dbReference>
<dbReference type="RefSeq" id="WP_147210302.1">
    <property type="nucleotide sequence ID" value="NZ_BJYM01000007.1"/>
</dbReference>
<proteinExistence type="predicted"/>
<comment type="caution">
    <text evidence="8">The sequence shown here is derived from an EMBL/GenBank/DDBJ whole genome shotgun (WGS) entry which is preliminary data.</text>
</comment>
<feature type="transmembrane region" description="Helical" evidence="6">
    <location>
        <begin position="75"/>
        <end position="92"/>
    </location>
</feature>